<protein>
    <recommendedName>
        <fullName evidence="4">HTH gntR-type domain-containing protein</fullName>
    </recommendedName>
</protein>
<evidence type="ECO:0000256" key="2">
    <source>
        <dbReference type="ARBA" id="ARBA00023125"/>
    </source>
</evidence>
<dbReference type="PANTHER" id="PTHR43537:SF45">
    <property type="entry name" value="GNTR FAMILY REGULATORY PROTEIN"/>
    <property type="match status" value="1"/>
</dbReference>
<dbReference type="GO" id="GO:0003700">
    <property type="term" value="F:DNA-binding transcription factor activity"/>
    <property type="evidence" value="ECO:0007669"/>
    <property type="project" value="InterPro"/>
</dbReference>
<sequence>MNATVTSLVQARRSLTVLAYERLEELIVTLHLKPGSVQSEAALVQETGFGRTPVREALQRLEKEGLVEILPRKGVMITEIDIKRQFLLLELSRVLLTLLARTSARRATPEQRQQFGEIALDYDEIVQNEDLMTFMRVDSTLNKLLCDASHNEHTCRAMNLLLGLNRRVGYVHLKNHGDVPTWARIRAEFARAIEQGNADAAVEITGRRLDYIESSIKSAVHSGEI</sequence>
<dbReference type="Gene3D" id="1.20.120.530">
    <property type="entry name" value="GntR ligand-binding domain-like"/>
    <property type="match status" value="1"/>
</dbReference>
<evidence type="ECO:0000259" key="4">
    <source>
        <dbReference type="PROSITE" id="PS50949"/>
    </source>
</evidence>
<reference evidence="5" key="1">
    <citation type="submission" date="2018-05" db="EMBL/GenBank/DDBJ databases">
        <authorList>
            <person name="Lanie J.A."/>
            <person name="Ng W.-L."/>
            <person name="Kazmierczak K.M."/>
            <person name="Andrzejewski T.M."/>
            <person name="Davidsen T.M."/>
            <person name="Wayne K.J."/>
            <person name="Tettelin H."/>
            <person name="Glass J.I."/>
            <person name="Rusch D."/>
            <person name="Podicherti R."/>
            <person name="Tsui H.-C.T."/>
            <person name="Winkler M.E."/>
        </authorList>
    </citation>
    <scope>NUCLEOTIDE SEQUENCE</scope>
</reference>
<dbReference type="SUPFAM" id="SSF46785">
    <property type="entry name" value="Winged helix' DNA-binding domain"/>
    <property type="match status" value="1"/>
</dbReference>
<dbReference type="SUPFAM" id="SSF48008">
    <property type="entry name" value="GntR ligand-binding domain-like"/>
    <property type="match status" value="1"/>
</dbReference>
<dbReference type="CDD" id="cd07377">
    <property type="entry name" value="WHTH_GntR"/>
    <property type="match status" value="1"/>
</dbReference>
<keyword evidence="1" id="KW-0805">Transcription regulation</keyword>
<organism evidence="5">
    <name type="scientific">marine metagenome</name>
    <dbReference type="NCBI Taxonomy" id="408172"/>
    <lineage>
        <taxon>unclassified sequences</taxon>
        <taxon>metagenomes</taxon>
        <taxon>ecological metagenomes</taxon>
    </lineage>
</organism>
<dbReference type="PRINTS" id="PR00035">
    <property type="entry name" value="HTHGNTR"/>
</dbReference>
<dbReference type="EMBL" id="UINC01013896">
    <property type="protein sequence ID" value="SVA59691.1"/>
    <property type="molecule type" value="Genomic_DNA"/>
</dbReference>
<name>A0A381X5D0_9ZZZZ</name>
<dbReference type="PROSITE" id="PS50949">
    <property type="entry name" value="HTH_GNTR"/>
    <property type="match status" value="1"/>
</dbReference>
<dbReference type="InterPro" id="IPR008920">
    <property type="entry name" value="TF_FadR/GntR_C"/>
</dbReference>
<keyword evidence="2" id="KW-0238">DNA-binding</keyword>
<dbReference type="Gene3D" id="1.10.10.10">
    <property type="entry name" value="Winged helix-like DNA-binding domain superfamily/Winged helix DNA-binding domain"/>
    <property type="match status" value="1"/>
</dbReference>
<gene>
    <name evidence="5" type="ORF">METZ01_LOCUS112545</name>
</gene>
<dbReference type="PANTHER" id="PTHR43537">
    <property type="entry name" value="TRANSCRIPTIONAL REGULATOR, GNTR FAMILY"/>
    <property type="match status" value="1"/>
</dbReference>
<evidence type="ECO:0000313" key="5">
    <source>
        <dbReference type="EMBL" id="SVA59691.1"/>
    </source>
</evidence>
<accession>A0A381X5D0</accession>
<dbReference type="InterPro" id="IPR011711">
    <property type="entry name" value="GntR_C"/>
</dbReference>
<proteinExistence type="predicted"/>
<evidence type="ECO:0000256" key="3">
    <source>
        <dbReference type="ARBA" id="ARBA00023163"/>
    </source>
</evidence>
<dbReference type="InterPro" id="IPR000524">
    <property type="entry name" value="Tscrpt_reg_HTH_GntR"/>
</dbReference>
<dbReference type="InterPro" id="IPR036390">
    <property type="entry name" value="WH_DNA-bd_sf"/>
</dbReference>
<dbReference type="AlphaFoldDB" id="A0A381X5D0"/>
<feature type="domain" description="HTH gntR-type" evidence="4">
    <location>
        <begin position="13"/>
        <end position="80"/>
    </location>
</feature>
<keyword evidence="3" id="KW-0804">Transcription</keyword>
<dbReference type="SMART" id="SM00895">
    <property type="entry name" value="FCD"/>
    <property type="match status" value="1"/>
</dbReference>
<dbReference type="Pfam" id="PF07729">
    <property type="entry name" value="FCD"/>
    <property type="match status" value="1"/>
</dbReference>
<dbReference type="InterPro" id="IPR036388">
    <property type="entry name" value="WH-like_DNA-bd_sf"/>
</dbReference>
<dbReference type="GO" id="GO:0003677">
    <property type="term" value="F:DNA binding"/>
    <property type="evidence" value="ECO:0007669"/>
    <property type="project" value="UniProtKB-KW"/>
</dbReference>
<dbReference type="Pfam" id="PF00392">
    <property type="entry name" value="GntR"/>
    <property type="match status" value="1"/>
</dbReference>
<dbReference type="SMART" id="SM00345">
    <property type="entry name" value="HTH_GNTR"/>
    <property type="match status" value="1"/>
</dbReference>
<evidence type="ECO:0000256" key="1">
    <source>
        <dbReference type="ARBA" id="ARBA00023015"/>
    </source>
</evidence>